<evidence type="ECO:0000313" key="2">
    <source>
        <dbReference type="Proteomes" id="UP000255367"/>
    </source>
</evidence>
<keyword evidence="2" id="KW-1185">Reference proteome</keyword>
<sequence>MYEYDVLDIIDMIIDCDKLPNNGQTLKLRRAIRSLSDDITLGLKDHKETLSKAVKDYYQYYLNCNNHAIAQNKANEDMVHNPSHYKLRGLDIESVDVIESVLSDEEYRGWCKGNALKYLFRAGKKDDELQDLRKCDVYVNWAIKAMEGVR</sequence>
<dbReference type="InterPro" id="IPR021739">
    <property type="entry name" value="SaV-like"/>
</dbReference>
<proteinExistence type="predicted"/>
<dbReference type="Proteomes" id="UP000255367">
    <property type="component" value="Unassembled WGS sequence"/>
</dbReference>
<gene>
    <name evidence="1" type="ORF">NCTC12020_00845</name>
</gene>
<reference evidence="1 2" key="1">
    <citation type="submission" date="2018-06" db="EMBL/GenBank/DDBJ databases">
        <authorList>
            <consortium name="Pathogen Informatics"/>
            <person name="Doyle S."/>
        </authorList>
    </citation>
    <scope>NUCLEOTIDE SEQUENCE [LARGE SCALE GENOMIC DNA]</scope>
    <source>
        <strain evidence="1 2">NCTC12020</strain>
    </source>
</reference>
<protein>
    <submittedName>
        <fullName evidence="1">Protein of unknwon function (DUF3310)</fullName>
    </submittedName>
</protein>
<dbReference type="EMBL" id="UHIO01000001">
    <property type="protein sequence ID" value="SUP42285.1"/>
    <property type="molecule type" value="Genomic_DNA"/>
</dbReference>
<dbReference type="Pfam" id="PF11753">
    <property type="entry name" value="DUF3310"/>
    <property type="match status" value="1"/>
</dbReference>
<dbReference type="OrthoDB" id="1684418at2"/>
<organism evidence="1 2">
    <name type="scientific">Veillonella criceti</name>
    <dbReference type="NCBI Taxonomy" id="103891"/>
    <lineage>
        <taxon>Bacteria</taxon>
        <taxon>Bacillati</taxon>
        <taxon>Bacillota</taxon>
        <taxon>Negativicutes</taxon>
        <taxon>Veillonellales</taxon>
        <taxon>Veillonellaceae</taxon>
        <taxon>Veillonella</taxon>
    </lineage>
</organism>
<name>A0A380NL31_9FIRM</name>
<evidence type="ECO:0000313" key="1">
    <source>
        <dbReference type="EMBL" id="SUP42285.1"/>
    </source>
</evidence>
<accession>A0A380NL31</accession>
<dbReference type="RefSeq" id="WP_115310056.1">
    <property type="nucleotide sequence ID" value="NZ_UHIO01000001.1"/>
</dbReference>
<dbReference type="AlphaFoldDB" id="A0A380NL31"/>